<dbReference type="Pfam" id="PF24732">
    <property type="entry name" value="ParE_like"/>
    <property type="match status" value="1"/>
</dbReference>
<organism evidence="2">
    <name type="scientific">Vecturithrix granuli</name>
    <dbReference type="NCBI Taxonomy" id="1499967"/>
    <lineage>
        <taxon>Bacteria</taxon>
        <taxon>Candidatus Moduliflexota</taxon>
        <taxon>Candidatus Vecturitrichia</taxon>
        <taxon>Candidatus Vecturitrichales</taxon>
        <taxon>Candidatus Vecturitrichaceae</taxon>
        <taxon>Candidatus Vecturithrix</taxon>
    </lineage>
</organism>
<dbReference type="STRING" id="1499967.U27_03944"/>
<sequence length="89" mass="10631">MKSRTVSPFWELFEELPSKIQVLASKAYRLWRVNPASKGLRFKRVCDSEPIYSVRIGREYRALGLLEGDTIYWYFIGNHDDYERELKKL</sequence>
<dbReference type="EMBL" id="DF820465">
    <property type="protein sequence ID" value="GAK56980.1"/>
    <property type="molecule type" value="Genomic_DNA"/>
</dbReference>
<reference evidence="2" key="1">
    <citation type="journal article" date="2015" name="PeerJ">
        <title>First genomic representation of candidate bacterial phylum KSB3 points to enhanced environmental sensing as a trigger of wastewater bulking.</title>
        <authorList>
            <person name="Sekiguchi Y."/>
            <person name="Ohashi A."/>
            <person name="Parks D.H."/>
            <person name="Yamauchi T."/>
            <person name="Tyson G.W."/>
            <person name="Hugenholtz P."/>
        </authorList>
    </citation>
    <scope>NUCLEOTIDE SEQUENCE [LARGE SCALE GENOMIC DNA]</scope>
</reference>
<keyword evidence="3" id="KW-1185">Reference proteome</keyword>
<dbReference type="AlphaFoldDB" id="A0A081BXC5"/>
<dbReference type="Proteomes" id="UP000030661">
    <property type="component" value="Unassembled WGS sequence"/>
</dbReference>
<evidence type="ECO:0000259" key="1">
    <source>
        <dbReference type="Pfam" id="PF24732"/>
    </source>
</evidence>
<evidence type="ECO:0000313" key="3">
    <source>
        <dbReference type="Proteomes" id="UP000030661"/>
    </source>
</evidence>
<proteinExistence type="predicted"/>
<gene>
    <name evidence="2" type="ORF">U27_03944</name>
</gene>
<evidence type="ECO:0000313" key="2">
    <source>
        <dbReference type="EMBL" id="GAK56980.1"/>
    </source>
</evidence>
<dbReference type="InterPro" id="IPR035093">
    <property type="entry name" value="RelE/ParE_toxin_dom_sf"/>
</dbReference>
<name>A0A081BXC5_VECG1</name>
<dbReference type="InterPro" id="IPR056925">
    <property type="entry name" value="ParE-like"/>
</dbReference>
<dbReference type="SUPFAM" id="SSF143011">
    <property type="entry name" value="RelE-like"/>
    <property type="match status" value="1"/>
</dbReference>
<accession>A0A081BXC5</accession>
<dbReference type="eggNOG" id="ENOG5032Z2Q">
    <property type="taxonomic scope" value="Bacteria"/>
</dbReference>
<protein>
    <recommendedName>
        <fullName evidence="1">ParE-like toxin domain-containing protein</fullName>
    </recommendedName>
</protein>
<feature type="domain" description="ParE-like toxin" evidence="1">
    <location>
        <begin position="24"/>
        <end position="84"/>
    </location>
</feature>
<dbReference type="HOGENOM" id="CLU_161929_3_0_0"/>